<dbReference type="InterPro" id="IPR014031">
    <property type="entry name" value="Ketoacyl_synth_C"/>
</dbReference>
<dbReference type="InterPro" id="IPR050091">
    <property type="entry name" value="PKS_NRPS_Biosynth_Enz"/>
</dbReference>
<evidence type="ECO:0000313" key="7">
    <source>
        <dbReference type="Proteomes" id="UP001243989"/>
    </source>
</evidence>
<dbReference type="SMART" id="SM00825">
    <property type="entry name" value="PKS_KS"/>
    <property type="match status" value="1"/>
</dbReference>
<dbReference type="AlphaFoldDB" id="A0AAI9ZCT6"/>
<evidence type="ECO:0000256" key="2">
    <source>
        <dbReference type="ARBA" id="ARBA00022553"/>
    </source>
</evidence>
<dbReference type="PANTHER" id="PTHR43775">
    <property type="entry name" value="FATTY ACID SYNTHASE"/>
    <property type="match status" value="1"/>
</dbReference>
<dbReference type="InterPro" id="IPR016039">
    <property type="entry name" value="Thiolase-like"/>
</dbReference>
<evidence type="ECO:0000256" key="4">
    <source>
        <dbReference type="RuleBase" id="RU003694"/>
    </source>
</evidence>
<dbReference type="GeneID" id="85473596"/>
<feature type="domain" description="Ketosynthase family 3 (KS3)" evidence="5">
    <location>
        <begin position="3"/>
        <end position="390"/>
    </location>
</feature>
<name>A0AAI9ZCT6_9PEZI</name>
<dbReference type="PROSITE" id="PS52004">
    <property type="entry name" value="KS3_2"/>
    <property type="match status" value="1"/>
</dbReference>
<organism evidence="6 7">
    <name type="scientific">Colletotrichum phormii</name>
    <dbReference type="NCBI Taxonomy" id="359342"/>
    <lineage>
        <taxon>Eukaryota</taxon>
        <taxon>Fungi</taxon>
        <taxon>Dikarya</taxon>
        <taxon>Ascomycota</taxon>
        <taxon>Pezizomycotina</taxon>
        <taxon>Sordariomycetes</taxon>
        <taxon>Hypocreomycetidae</taxon>
        <taxon>Glomerellales</taxon>
        <taxon>Glomerellaceae</taxon>
        <taxon>Colletotrichum</taxon>
        <taxon>Colletotrichum acutatum species complex</taxon>
    </lineage>
</organism>
<comment type="caution">
    <text evidence="6">The sequence shown here is derived from an EMBL/GenBank/DDBJ whole genome shotgun (WGS) entry which is preliminary data.</text>
</comment>
<dbReference type="PROSITE" id="PS00606">
    <property type="entry name" value="KS3_1"/>
    <property type="match status" value="1"/>
</dbReference>
<gene>
    <name evidence="6" type="ORF">BDP81DRAFT_400773</name>
</gene>
<dbReference type="GO" id="GO:0006633">
    <property type="term" value="P:fatty acid biosynthetic process"/>
    <property type="evidence" value="ECO:0007669"/>
    <property type="project" value="InterPro"/>
</dbReference>
<dbReference type="InterPro" id="IPR018201">
    <property type="entry name" value="Ketoacyl_synth_AS"/>
</dbReference>
<dbReference type="EMBL" id="JAHMHQ010000042">
    <property type="protein sequence ID" value="KAK1621868.1"/>
    <property type="molecule type" value="Genomic_DNA"/>
</dbReference>
<keyword evidence="7" id="KW-1185">Reference proteome</keyword>
<comment type="similarity">
    <text evidence="4">Belongs to the thiolase-like superfamily. Beta-ketoacyl-ACP synthases family.</text>
</comment>
<dbReference type="Pfam" id="PF00109">
    <property type="entry name" value="ketoacyl-synt"/>
    <property type="match status" value="1"/>
</dbReference>
<evidence type="ECO:0000313" key="6">
    <source>
        <dbReference type="EMBL" id="KAK1621868.1"/>
    </source>
</evidence>
<evidence type="ECO:0000256" key="1">
    <source>
        <dbReference type="ARBA" id="ARBA00022450"/>
    </source>
</evidence>
<dbReference type="GO" id="GO:0044550">
    <property type="term" value="P:secondary metabolite biosynthetic process"/>
    <property type="evidence" value="ECO:0007669"/>
    <property type="project" value="TreeGrafter"/>
</dbReference>
<keyword evidence="2" id="KW-0597">Phosphoprotein</keyword>
<reference evidence="6" key="1">
    <citation type="submission" date="2021-06" db="EMBL/GenBank/DDBJ databases">
        <title>Comparative genomics, transcriptomics and evolutionary studies reveal genomic signatures of adaptation to plant cell wall in hemibiotrophic fungi.</title>
        <authorList>
            <consortium name="DOE Joint Genome Institute"/>
            <person name="Baroncelli R."/>
            <person name="Diaz J.F."/>
            <person name="Benocci T."/>
            <person name="Peng M."/>
            <person name="Battaglia E."/>
            <person name="Haridas S."/>
            <person name="Andreopoulos W."/>
            <person name="Labutti K."/>
            <person name="Pangilinan J."/>
            <person name="Floch G.L."/>
            <person name="Makela M.R."/>
            <person name="Henrissat B."/>
            <person name="Grigoriev I.V."/>
            <person name="Crouch J.A."/>
            <person name="De Vries R.P."/>
            <person name="Sukno S.A."/>
            <person name="Thon M.R."/>
        </authorList>
    </citation>
    <scope>NUCLEOTIDE SEQUENCE</scope>
    <source>
        <strain evidence="6">CBS 102054</strain>
    </source>
</reference>
<sequence length="390" mass="42312">MVSNPLMPHHIGCRLPGQVDSESPFWQMLVDKRTGQTPKVPESRFNIDAHYHERLDRPGSFNVPGGYFLDGRPEDFDPTFFNITPVEAQWLDPQQRKILEVCYESLVSAGITLECISGSNTAVFVGSFTADYQQMSTRDTDFRHNYAATGVDPGIISNRIGHMFNLRGPSFTINTACSSSVYAIHNGCHALRMRDCDAAITAGVNLIMTVDQHMNTAKLGILSPTSTCHTFDASADGYGRAEGAGALFLKRLSDAIRDGDPIRGVIRSSAVNTNGRVDGMGITHPSIDGQERVIRMAYSKAKLDPRLTVYAELHGTGTPVGDPIEVEAVSRAMNDTRPRSKPLLIGALKPNIGHSEAASGIFAVMKAALMTEAALIPGVALLQRLNPDSE</sequence>
<keyword evidence="1" id="KW-0596">Phosphopantetheine</keyword>
<dbReference type="Proteomes" id="UP001243989">
    <property type="component" value="Unassembled WGS sequence"/>
</dbReference>
<dbReference type="GO" id="GO:0004315">
    <property type="term" value="F:3-oxoacyl-[acyl-carrier-protein] synthase activity"/>
    <property type="evidence" value="ECO:0007669"/>
    <property type="project" value="InterPro"/>
</dbReference>
<dbReference type="SUPFAM" id="SSF53901">
    <property type="entry name" value="Thiolase-like"/>
    <property type="match status" value="1"/>
</dbReference>
<keyword evidence="3 4" id="KW-0808">Transferase</keyword>
<dbReference type="RefSeq" id="XP_060437863.1">
    <property type="nucleotide sequence ID" value="XM_060588734.1"/>
</dbReference>
<dbReference type="Gene3D" id="3.40.47.10">
    <property type="match status" value="1"/>
</dbReference>
<evidence type="ECO:0000256" key="3">
    <source>
        <dbReference type="ARBA" id="ARBA00022679"/>
    </source>
</evidence>
<dbReference type="GO" id="GO:0004312">
    <property type="term" value="F:fatty acid synthase activity"/>
    <property type="evidence" value="ECO:0007669"/>
    <property type="project" value="TreeGrafter"/>
</dbReference>
<evidence type="ECO:0000259" key="5">
    <source>
        <dbReference type="PROSITE" id="PS52004"/>
    </source>
</evidence>
<dbReference type="InterPro" id="IPR014030">
    <property type="entry name" value="Ketoacyl_synth_N"/>
</dbReference>
<dbReference type="CDD" id="cd00833">
    <property type="entry name" value="PKS"/>
    <property type="match status" value="1"/>
</dbReference>
<accession>A0AAI9ZCT6</accession>
<proteinExistence type="inferred from homology"/>
<dbReference type="PANTHER" id="PTHR43775:SF50">
    <property type="entry name" value="HIGHLY REDUCING POLYKETIDE SYNTHASE SRDA"/>
    <property type="match status" value="1"/>
</dbReference>
<dbReference type="InterPro" id="IPR020841">
    <property type="entry name" value="PKS_Beta-ketoAc_synthase_dom"/>
</dbReference>
<dbReference type="Pfam" id="PF02801">
    <property type="entry name" value="Ketoacyl-synt_C"/>
    <property type="match status" value="1"/>
</dbReference>
<protein>
    <submittedName>
        <fullName evidence="6">Thiolase-like protein</fullName>
    </submittedName>
</protein>